<dbReference type="AlphaFoldDB" id="A0ABD0LR81"/>
<organism evidence="1 2">
    <name type="scientific">Batillaria attramentaria</name>
    <dbReference type="NCBI Taxonomy" id="370345"/>
    <lineage>
        <taxon>Eukaryota</taxon>
        <taxon>Metazoa</taxon>
        <taxon>Spiralia</taxon>
        <taxon>Lophotrochozoa</taxon>
        <taxon>Mollusca</taxon>
        <taxon>Gastropoda</taxon>
        <taxon>Caenogastropoda</taxon>
        <taxon>Sorbeoconcha</taxon>
        <taxon>Cerithioidea</taxon>
        <taxon>Batillariidae</taxon>
        <taxon>Batillaria</taxon>
    </lineage>
</organism>
<keyword evidence="2" id="KW-1185">Reference proteome</keyword>
<evidence type="ECO:0000313" key="1">
    <source>
        <dbReference type="EMBL" id="KAK7501862.1"/>
    </source>
</evidence>
<reference evidence="1 2" key="1">
    <citation type="journal article" date="2023" name="Sci. Data">
        <title>Genome assembly of the Korean intertidal mud-creeper Batillaria attramentaria.</title>
        <authorList>
            <person name="Patra A.K."/>
            <person name="Ho P.T."/>
            <person name="Jun S."/>
            <person name="Lee S.J."/>
            <person name="Kim Y."/>
            <person name="Won Y.J."/>
        </authorList>
    </citation>
    <scope>NUCLEOTIDE SEQUENCE [LARGE SCALE GENOMIC DNA]</scope>
    <source>
        <strain evidence="1">Wonlab-2016</strain>
    </source>
</reference>
<proteinExistence type="predicted"/>
<protein>
    <submittedName>
        <fullName evidence="1">Uncharacterized protein</fullName>
    </submittedName>
</protein>
<evidence type="ECO:0000313" key="2">
    <source>
        <dbReference type="Proteomes" id="UP001519460"/>
    </source>
</evidence>
<accession>A0ABD0LR81</accession>
<comment type="caution">
    <text evidence="1">The sequence shown here is derived from an EMBL/GenBank/DDBJ whole genome shotgun (WGS) entry which is preliminary data.</text>
</comment>
<gene>
    <name evidence="1" type="ORF">BaRGS_00006948</name>
</gene>
<sequence>MSTARRKREKKVLNFLQQRQSSGGQQFKTDDPKSFSTAGITVPTVTRSKVHLDSVGLTSRQQRYRQVCVCYLVPFDFSTYRIVGNYLLKDYHDT</sequence>
<dbReference type="EMBL" id="JACVVK020000029">
    <property type="protein sequence ID" value="KAK7501862.1"/>
    <property type="molecule type" value="Genomic_DNA"/>
</dbReference>
<name>A0ABD0LR81_9CAEN</name>
<dbReference type="Proteomes" id="UP001519460">
    <property type="component" value="Unassembled WGS sequence"/>
</dbReference>